<keyword evidence="15" id="KW-0670">Pyruvate</keyword>
<sequence>MARKQKRIYLFEEGKAEMRMLLGNKGANLAEMTNLGLPVPPGFTITTEVCREYYRNGGKLPEGLMDEVRQYMAKVEKKVGRKFSDPENPLLVSVRSGAPASMPGMMDTILNLGLNDQTVQGLIKQTNDERFAYDAYRRFVQMFGDIVMGVDREEFEHILNELKARRAKELGKDPKEVRDTDLTTEDLKEAVQRFKALIRERTGRDFPDDPWQQLEMAIEAVFKSWNNPRAISYRRINNIPHDLGTAVNVQTMVFGNMGWDSGTGVGFTRDPATGKPGLYADYLPNAQGEDVVAGIRTPMDIQWLAQNMPNIYEELLSYAKRLEEHYKDMQDIEFTVEKGKLYILQTRTGKRTGIAAIRIAVDMVHEGLITPDDAVLMVDARLLEQLLYPQFEEAALKQAKRLAKGIAASPGAAAGRVVFTSDDAVEWAKRGERVILVRHMTSPDDIEGMHAAQGILTSEGGRTSHAAVVARAMGKTCVVGCRDILIDYANKQFTVNGTVVKEGDYISIDGTNGVVYLGDVPVVPSEIIRVITGEMKPEESELYRYYAEFMSWVDERRKLGVQANADKPEEARLARLLGAEGIGLARTEHMFFAPERLPYFQQLILADDPKEREEAMAKILPFQREDFYGLLKEMDGLPVIIRLLDPPLHEFLPHTQEEAKELAERLGKTFEEIWAKTVRLHEHNPMLGHRGCRLGVTFPEIYRMQVRAIMEAACQLKKEGYNPKPKIEIPLVGHVNELIVTRRDAEEVAEQVIAETGVRVDYMIGTMIEVPRACITADQIAKFADFFSFGTNDLTQTVFGFSRDDVEGKFMADYLEEVPGKEGTPILKANPFEVLDREGVGELMRICVQKARSVKPDLEIGICGEHGGEPNSVWFCHEIGLNYVSCSAFRIPVARLAAAQAAVRERKEAEKKAAARRRRKEVVEIRD</sequence>
<keyword evidence="9" id="KW-0067">ATP-binding</keyword>
<dbReference type="RefSeq" id="WP_259095996.1">
    <property type="nucleotide sequence ID" value="NZ_CP130454.1"/>
</dbReference>
<dbReference type="Gene3D" id="3.30.1490.20">
    <property type="entry name" value="ATP-grasp fold, A domain"/>
    <property type="match status" value="1"/>
</dbReference>
<dbReference type="InterPro" id="IPR040442">
    <property type="entry name" value="Pyrv_kinase-like_dom_sf"/>
</dbReference>
<dbReference type="Pfam" id="PF00391">
    <property type="entry name" value="PEP-utilizers"/>
    <property type="match status" value="1"/>
</dbReference>
<dbReference type="InterPro" id="IPR023151">
    <property type="entry name" value="PEP_util_CS"/>
</dbReference>
<dbReference type="GO" id="GO:0050242">
    <property type="term" value="F:pyruvate, phosphate dikinase activity"/>
    <property type="evidence" value="ECO:0007669"/>
    <property type="project" value="UniProtKB-EC"/>
</dbReference>
<dbReference type="Gene3D" id="3.50.30.10">
    <property type="entry name" value="Phosphohistidine domain"/>
    <property type="match status" value="1"/>
</dbReference>
<dbReference type="Pfam" id="PF01326">
    <property type="entry name" value="PPDK_N"/>
    <property type="match status" value="2"/>
</dbReference>
<dbReference type="InterPro" id="IPR002192">
    <property type="entry name" value="PPDK_AMP/ATP-bd"/>
</dbReference>
<evidence type="ECO:0000256" key="9">
    <source>
        <dbReference type="ARBA" id="ARBA00022840"/>
    </source>
</evidence>
<evidence type="ECO:0000313" key="15">
    <source>
        <dbReference type="EMBL" id="MCS3919513.1"/>
    </source>
</evidence>
<keyword evidence="16" id="KW-1185">Reference proteome</keyword>
<proteinExistence type="inferred from homology"/>
<gene>
    <name evidence="15" type="ORF">M2350_001926</name>
</gene>
<keyword evidence="8" id="KW-0418">Kinase</keyword>
<dbReference type="EC" id="2.7.9.1" evidence="3 11"/>
<dbReference type="InterPro" id="IPR015813">
    <property type="entry name" value="Pyrv/PenolPyrv_kinase-like_dom"/>
</dbReference>
<dbReference type="Gene3D" id="1.10.189.10">
    <property type="entry name" value="Pyruvate Phosphate Dikinase, domain 2"/>
    <property type="match status" value="1"/>
</dbReference>
<dbReference type="SUPFAM" id="SSF51621">
    <property type="entry name" value="Phosphoenolpyruvate/pyruvate domain"/>
    <property type="match status" value="1"/>
</dbReference>
<dbReference type="Proteomes" id="UP001204798">
    <property type="component" value="Unassembled WGS sequence"/>
</dbReference>
<dbReference type="InterPro" id="IPR018274">
    <property type="entry name" value="PEP_util_AS"/>
</dbReference>
<keyword evidence="6" id="KW-0479">Metal-binding</keyword>
<dbReference type="NCBIfam" id="NF004531">
    <property type="entry name" value="PRK05878.1"/>
    <property type="match status" value="1"/>
</dbReference>
<dbReference type="Pfam" id="PF02896">
    <property type="entry name" value="PEP-utilizers_C"/>
    <property type="match status" value="1"/>
</dbReference>
<comment type="similarity">
    <text evidence="2 11">Belongs to the PEP-utilizing enzyme family.</text>
</comment>
<feature type="domain" description="Pyruvate phosphate dikinase AMP/ATP-binding" evidence="13">
    <location>
        <begin position="59"/>
        <end position="306"/>
    </location>
</feature>
<dbReference type="Gene3D" id="3.20.20.60">
    <property type="entry name" value="Phosphoenolpyruvate-binding domains"/>
    <property type="match status" value="1"/>
</dbReference>
<evidence type="ECO:0000256" key="5">
    <source>
        <dbReference type="ARBA" id="ARBA00022679"/>
    </source>
</evidence>
<dbReference type="InterPro" id="IPR000121">
    <property type="entry name" value="PEP_util_C"/>
</dbReference>
<evidence type="ECO:0000256" key="4">
    <source>
        <dbReference type="ARBA" id="ARBA00020138"/>
    </source>
</evidence>
<protein>
    <recommendedName>
        <fullName evidence="4 11">Pyruvate, phosphate dikinase</fullName>
        <ecNumber evidence="3 11">2.7.9.1</ecNumber>
    </recommendedName>
</protein>
<comment type="caution">
    <text evidence="15">The sequence shown here is derived from an EMBL/GenBank/DDBJ whole genome shotgun (WGS) entry which is preliminary data.</text>
</comment>
<dbReference type="PANTHER" id="PTHR22931">
    <property type="entry name" value="PHOSPHOENOLPYRUVATE DIKINASE-RELATED"/>
    <property type="match status" value="1"/>
</dbReference>
<evidence type="ECO:0000259" key="12">
    <source>
        <dbReference type="Pfam" id="PF00391"/>
    </source>
</evidence>
<name>A0ABT2ERG8_9BACT</name>
<keyword evidence="10" id="KW-0460">Magnesium</keyword>
<evidence type="ECO:0000256" key="7">
    <source>
        <dbReference type="ARBA" id="ARBA00022741"/>
    </source>
</evidence>
<evidence type="ECO:0000256" key="2">
    <source>
        <dbReference type="ARBA" id="ARBA00007837"/>
    </source>
</evidence>
<dbReference type="InterPro" id="IPR008279">
    <property type="entry name" value="PEP-util_enz_mobile_dom"/>
</dbReference>
<dbReference type="EMBL" id="JANUCP010000003">
    <property type="protein sequence ID" value="MCS3919513.1"/>
    <property type="molecule type" value="Genomic_DNA"/>
</dbReference>
<dbReference type="InterPro" id="IPR010121">
    <property type="entry name" value="Pyruvate_phosphate_dikinase"/>
</dbReference>
<dbReference type="PROSITE" id="PS00742">
    <property type="entry name" value="PEP_ENZYMES_2"/>
    <property type="match status" value="1"/>
</dbReference>
<evidence type="ECO:0000256" key="10">
    <source>
        <dbReference type="ARBA" id="ARBA00022842"/>
    </source>
</evidence>
<dbReference type="SUPFAM" id="SSF56059">
    <property type="entry name" value="Glutathione synthetase ATP-binding domain-like"/>
    <property type="match status" value="1"/>
</dbReference>
<dbReference type="Gene3D" id="1.20.80.30">
    <property type="match status" value="1"/>
</dbReference>
<feature type="domain" description="PEP-utilising enzyme mobile" evidence="12">
    <location>
        <begin position="432"/>
        <end position="513"/>
    </location>
</feature>
<evidence type="ECO:0000313" key="16">
    <source>
        <dbReference type="Proteomes" id="UP001204798"/>
    </source>
</evidence>
<evidence type="ECO:0000259" key="14">
    <source>
        <dbReference type="Pfam" id="PF02896"/>
    </source>
</evidence>
<dbReference type="NCBIfam" id="TIGR01828">
    <property type="entry name" value="pyru_phos_dikin"/>
    <property type="match status" value="1"/>
</dbReference>
<dbReference type="Gene3D" id="3.30.470.20">
    <property type="entry name" value="ATP-grasp fold, B domain"/>
    <property type="match status" value="1"/>
</dbReference>
<reference evidence="15 16" key="1">
    <citation type="submission" date="2022-08" db="EMBL/GenBank/DDBJ databases">
        <title>Bacterial and archaeal communities from various locations to study Microbial Dark Matter (Phase II).</title>
        <authorList>
            <person name="Stepanauskas R."/>
        </authorList>
    </citation>
    <scope>NUCLEOTIDE SEQUENCE [LARGE SCALE GENOMIC DNA]</scope>
    <source>
        <strain evidence="15 16">PD1</strain>
    </source>
</reference>
<evidence type="ECO:0000256" key="6">
    <source>
        <dbReference type="ARBA" id="ARBA00022723"/>
    </source>
</evidence>
<dbReference type="PROSITE" id="PS00370">
    <property type="entry name" value="PEP_ENZYMES_PHOS_SITE"/>
    <property type="match status" value="1"/>
</dbReference>
<evidence type="ECO:0000256" key="3">
    <source>
        <dbReference type="ARBA" id="ARBA00011994"/>
    </source>
</evidence>
<organism evidence="15 16">
    <name type="scientific">Candidatus Fervidibacter sacchari</name>
    <dbReference type="NCBI Taxonomy" id="1448929"/>
    <lineage>
        <taxon>Bacteria</taxon>
        <taxon>Candidatus Fervidibacterota</taxon>
        <taxon>Candidatus Fervidibacter</taxon>
    </lineage>
</organism>
<comment type="catalytic activity">
    <reaction evidence="11">
        <text>pyruvate + phosphate + ATP = phosphoenolpyruvate + AMP + diphosphate + H(+)</text>
        <dbReference type="Rhea" id="RHEA:10756"/>
        <dbReference type="ChEBI" id="CHEBI:15361"/>
        <dbReference type="ChEBI" id="CHEBI:15378"/>
        <dbReference type="ChEBI" id="CHEBI:30616"/>
        <dbReference type="ChEBI" id="CHEBI:33019"/>
        <dbReference type="ChEBI" id="CHEBI:43474"/>
        <dbReference type="ChEBI" id="CHEBI:58702"/>
        <dbReference type="ChEBI" id="CHEBI:456215"/>
        <dbReference type="EC" id="2.7.9.1"/>
    </reaction>
</comment>
<accession>A0ABT2ERG8</accession>
<dbReference type="PANTHER" id="PTHR22931:SF9">
    <property type="entry name" value="PYRUVATE, PHOSPHATE DIKINASE 1, CHLOROPLASTIC"/>
    <property type="match status" value="1"/>
</dbReference>
<evidence type="ECO:0000256" key="1">
    <source>
        <dbReference type="ARBA" id="ARBA00001946"/>
    </source>
</evidence>
<evidence type="ECO:0000259" key="13">
    <source>
        <dbReference type="Pfam" id="PF01326"/>
    </source>
</evidence>
<keyword evidence="5 15" id="KW-0808">Transferase</keyword>
<dbReference type="InterPro" id="IPR013815">
    <property type="entry name" value="ATP_grasp_subdomain_1"/>
</dbReference>
<evidence type="ECO:0000256" key="8">
    <source>
        <dbReference type="ARBA" id="ARBA00022777"/>
    </source>
</evidence>
<feature type="domain" description="PEP-utilising enzyme C-terminal" evidence="14">
    <location>
        <begin position="546"/>
        <end position="902"/>
    </location>
</feature>
<keyword evidence="7" id="KW-0547">Nucleotide-binding</keyword>
<evidence type="ECO:0000256" key="11">
    <source>
        <dbReference type="PIRNR" id="PIRNR000853"/>
    </source>
</evidence>
<comment type="cofactor">
    <cofactor evidence="1 11">
        <name>Mg(2+)</name>
        <dbReference type="ChEBI" id="CHEBI:18420"/>
    </cofactor>
</comment>
<dbReference type="SUPFAM" id="SSF52009">
    <property type="entry name" value="Phosphohistidine domain"/>
    <property type="match status" value="1"/>
</dbReference>
<dbReference type="PIRSF" id="PIRSF000853">
    <property type="entry name" value="PPDK"/>
    <property type="match status" value="1"/>
</dbReference>
<dbReference type="InterPro" id="IPR036637">
    <property type="entry name" value="Phosphohistidine_dom_sf"/>
</dbReference>
<feature type="domain" description="Pyruvate phosphate dikinase AMP/ATP-binding" evidence="13">
    <location>
        <begin position="313"/>
        <end position="357"/>
    </location>
</feature>